<comment type="caution">
    <text evidence="1">The sequence shown here is derived from an EMBL/GenBank/DDBJ whole genome shotgun (WGS) entry which is preliminary data.</text>
</comment>
<accession>A0A1J5TX42</accession>
<protein>
    <submittedName>
        <fullName evidence="1">Uncharacterized protein</fullName>
    </submittedName>
</protein>
<evidence type="ECO:0000313" key="2">
    <source>
        <dbReference type="Proteomes" id="UP000182798"/>
    </source>
</evidence>
<name>A0A1J5TX42_9GAMM</name>
<gene>
    <name evidence="1" type="ORF">BGC33_06290</name>
</gene>
<organism evidence="1 2">
    <name type="scientific">Bathymodiolus thermophilus thioautotrophic gill symbiont</name>
    <dbReference type="NCBI Taxonomy" id="2360"/>
    <lineage>
        <taxon>Bacteria</taxon>
        <taxon>Pseudomonadati</taxon>
        <taxon>Pseudomonadota</taxon>
        <taxon>Gammaproteobacteria</taxon>
        <taxon>sulfur-oxidizing symbionts</taxon>
    </lineage>
</organism>
<dbReference type="AlphaFoldDB" id="A0A1J5TX42"/>
<evidence type="ECO:0000313" key="1">
    <source>
        <dbReference type="EMBL" id="OIR25376.1"/>
    </source>
</evidence>
<dbReference type="Proteomes" id="UP000182798">
    <property type="component" value="Unassembled WGS sequence"/>
</dbReference>
<sequence>MQHFHLKNSLCQSSWQKPQTGSLTPQAFPRSINIVENFEEEDLDLLPSDDHISSVGASTVLYPPIKADDGSLLVMSNADALLFII</sequence>
<dbReference type="EMBL" id="MIQH01000341">
    <property type="protein sequence ID" value="OIR25376.1"/>
    <property type="molecule type" value="Genomic_DNA"/>
</dbReference>
<proteinExistence type="predicted"/>
<reference evidence="2" key="1">
    <citation type="submission" date="2016-09" db="EMBL/GenBank/DDBJ databases">
        <title>Genome Sequence of Bathymodiolus thermophilus sulfur-oxidizing gill endosymbiont.</title>
        <authorList>
            <person name="Ponnudurai R."/>
            <person name="Kleiner M."/>
            <person name="Sayavedra L."/>
            <person name="Thuermer A."/>
            <person name="Felbeck H."/>
            <person name="Schlueter R."/>
            <person name="Schweder T."/>
            <person name="Markert S."/>
        </authorList>
    </citation>
    <scope>NUCLEOTIDE SEQUENCE [LARGE SCALE GENOMIC DNA]</scope>
    <source>
        <strain evidence="2">BAT/CrabSpa'14</strain>
    </source>
</reference>